<accession>A0A5C2S746</accession>
<gene>
    <name evidence="1" type="ORF">L227DRAFT_611877</name>
</gene>
<sequence>MSILSSVPTSFRLSSSSPASVATLMQSSRLAADVLQGSGLTQSATSVQTVANVSDLLTNVSLAADLARVTASSSRPPESGQGDGDPACITFSEFAARVRAAPTPTRSLPVTQIESFEKSSNTGPLQIGHQYVVATVLHPKGPTYARFDMFLLSDAPGVVLEGPCLLRVKMSDDKHALTKGRRLLSMVSLGQGPTVTVTTGPSLDALAALVDIIEQRVGRGFGMLGRNCAWMNELLMFGMARKFSSHWLRGEYTPEETMRRWMCGEIGVLEATTDCTHADPVGRWFARTSGTAVRGIQAFFTQRDQDRFLMQDDEMAVVMDAWTGYLPACVD</sequence>
<evidence type="ECO:0000313" key="2">
    <source>
        <dbReference type="Proteomes" id="UP000313359"/>
    </source>
</evidence>
<dbReference type="EMBL" id="ML122269">
    <property type="protein sequence ID" value="RPD59673.1"/>
    <property type="molecule type" value="Genomic_DNA"/>
</dbReference>
<keyword evidence="2" id="KW-1185">Reference proteome</keyword>
<dbReference type="AlphaFoldDB" id="A0A5C2S746"/>
<name>A0A5C2S746_9APHY</name>
<dbReference type="Proteomes" id="UP000313359">
    <property type="component" value="Unassembled WGS sequence"/>
</dbReference>
<evidence type="ECO:0000313" key="1">
    <source>
        <dbReference type="EMBL" id="RPD59673.1"/>
    </source>
</evidence>
<dbReference type="OrthoDB" id="2756360at2759"/>
<protein>
    <submittedName>
        <fullName evidence="1">Uncharacterized protein</fullName>
    </submittedName>
</protein>
<organism evidence="1 2">
    <name type="scientific">Lentinus tigrinus ALCF2SS1-6</name>
    <dbReference type="NCBI Taxonomy" id="1328759"/>
    <lineage>
        <taxon>Eukaryota</taxon>
        <taxon>Fungi</taxon>
        <taxon>Dikarya</taxon>
        <taxon>Basidiomycota</taxon>
        <taxon>Agaricomycotina</taxon>
        <taxon>Agaricomycetes</taxon>
        <taxon>Polyporales</taxon>
        <taxon>Polyporaceae</taxon>
        <taxon>Lentinus</taxon>
    </lineage>
</organism>
<reference evidence="1" key="1">
    <citation type="journal article" date="2018" name="Genome Biol. Evol.">
        <title>Genomics and development of Lentinus tigrinus, a white-rot wood-decaying mushroom with dimorphic fruiting bodies.</title>
        <authorList>
            <person name="Wu B."/>
            <person name="Xu Z."/>
            <person name="Knudson A."/>
            <person name="Carlson A."/>
            <person name="Chen N."/>
            <person name="Kovaka S."/>
            <person name="LaButti K."/>
            <person name="Lipzen A."/>
            <person name="Pennachio C."/>
            <person name="Riley R."/>
            <person name="Schakwitz W."/>
            <person name="Umezawa K."/>
            <person name="Ohm R.A."/>
            <person name="Grigoriev I.V."/>
            <person name="Nagy L.G."/>
            <person name="Gibbons J."/>
            <person name="Hibbett D."/>
        </authorList>
    </citation>
    <scope>NUCLEOTIDE SEQUENCE [LARGE SCALE GENOMIC DNA]</scope>
    <source>
        <strain evidence="1">ALCF2SS1-6</strain>
    </source>
</reference>
<proteinExistence type="predicted"/>